<reference evidence="1" key="1">
    <citation type="submission" date="2023-05" db="EMBL/GenBank/DDBJ databases">
        <authorList>
            <person name="Stuckert A."/>
        </authorList>
    </citation>
    <scope>NUCLEOTIDE SEQUENCE</scope>
</reference>
<accession>A0ABN9AI02</accession>
<sequence length="131" mass="14193">YRSLCTVLSGPGVSGANELLCSSNSSREAEFASGRAVFASSVAECAAGEVGCASAWSRAIISSNSSSLVLEPVIPPRATSRLWRAGFRRSYTSIWLSRDVSVKKMGSWLVVWTFSAMRKDPTAANQLWRNR</sequence>
<name>A0ABN9AI02_9NEOB</name>
<feature type="non-terminal residue" evidence="1">
    <location>
        <position position="1"/>
    </location>
</feature>
<dbReference type="Proteomes" id="UP001162483">
    <property type="component" value="Unassembled WGS sequence"/>
</dbReference>
<gene>
    <name evidence="1" type="ORF">SPARVUS_LOCUS797261</name>
</gene>
<comment type="caution">
    <text evidence="1">The sequence shown here is derived from an EMBL/GenBank/DDBJ whole genome shotgun (WGS) entry which is preliminary data.</text>
</comment>
<protein>
    <submittedName>
        <fullName evidence="1">Uncharacterized protein</fullName>
    </submittedName>
</protein>
<evidence type="ECO:0000313" key="1">
    <source>
        <dbReference type="EMBL" id="CAI9535079.1"/>
    </source>
</evidence>
<feature type="non-terminal residue" evidence="1">
    <location>
        <position position="131"/>
    </location>
</feature>
<organism evidence="1 2">
    <name type="scientific">Staurois parvus</name>
    <dbReference type="NCBI Taxonomy" id="386267"/>
    <lineage>
        <taxon>Eukaryota</taxon>
        <taxon>Metazoa</taxon>
        <taxon>Chordata</taxon>
        <taxon>Craniata</taxon>
        <taxon>Vertebrata</taxon>
        <taxon>Euteleostomi</taxon>
        <taxon>Amphibia</taxon>
        <taxon>Batrachia</taxon>
        <taxon>Anura</taxon>
        <taxon>Neobatrachia</taxon>
        <taxon>Ranoidea</taxon>
        <taxon>Ranidae</taxon>
        <taxon>Staurois</taxon>
    </lineage>
</organism>
<dbReference type="EMBL" id="CATNWA010000242">
    <property type="protein sequence ID" value="CAI9535079.1"/>
    <property type="molecule type" value="Genomic_DNA"/>
</dbReference>
<proteinExistence type="predicted"/>
<keyword evidence="2" id="KW-1185">Reference proteome</keyword>
<evidence type="ECO:0000313" key="2">
    <source>
        <dbReference type="Proteomes" id="UP001162483"/>
    </source>
</evidence>